<dbReference type="RefSeq" id="WP_169574492.1">
    <property type="nucleotide sequence ID" value="NZ_JABBFV010000016.1"/>
</dbReference>
<comment type="caution">
    <text evidence="2">The sequence shown here is derived from an EMBL/GenBank/DDBJ whole genome shotgun (WGS) entry which is preliminary data.</text>
</comment>
<feature type="chain" id="PRO_5030883619" evidence="1">
    <location>
        <begin position="22"/>
        <end position="84"/>
    </location>
</feature>
<gene>
    <name evidence="2" type="primary">trbK-alt</name>
    <name evidence="2" type="ORF">HHL08_18320</name>
</gene>
<proteinExistence type="predicted"/>
<feature type="signal peptide" evidence="1">
    <location>
        <begin position="1"/>
        <end position="21"/>
    </location>
</feature>
<evidence type="ECO:0000313" key="2">
    <source>
        <dbReference type="EMBL" id="NML12075.1"/>
    </source>
</evidence>
<name>A0A7X9WY59_9SPHN</name>
<dbReference type="Pfam" id="PF20084">
    <property type="entry name" value="TrbK"/>
    <property type="match status" value="1"/>
</dbReference>
<dbReference type="NCBIfam" id="TIGR04360">
    <property type="entry name" value="other_trbK"/>
    <property type="match status" value="1"/>
</dbReference>
<evidence type="ECO:0000313" key="3">
    <source>
        <dbReference type="Proteomes" id="UP000519023"/>
    </source>
</evidence>
<evidence type="ECO:0000256" key="1">
    <source>
        <dbReference type="SAM" id="SignalP"/>
    </source>
</evidence>
<dbReference type="EMBL" id="JABBFV010000016">
    <property type="protein sequence ID" value="NML12075.1"/>
    <property type="molecule type" value="Genomic_DNA"/>
</dbReference>
<organism evidence="2 3">
    <name type="scientific">Sphingobium psychrophilum</name>
    <dbReference type="NCBI Taxonomy" id="2728834"/>
    <lineage>
        <taxon>Bacteria</taxon>
        <taxon>Pseudomonadati</taxon>
        <taxon>Pseudomonadota</taxon>
        <taxon>Alphaproteobacteria</taxon>
        <taxon>Sphingomonadales</taxon>
        <taxon>Sphingomonadaceae</taxon>
        <taxon>Sphingobium</taxon>
    </lineage>
</organism>
<dbReference type="InterPro" id="IPR027587">
    <property type="entry name" value="TrbK"/>
</dbReference>
<sequence>MSRSVKLAAAAAFGGLLIAVAVVSATRPPARHDTTTYVADETGSPNPHAAELKRCSTITMPESGCDAVWEAERRRFFHGRDQQP</sequence>
<reference evidence="2 3" key="1">
    <citation type="submission" date="2020-04" db="EMBL/GenBank/DDBJ databases">
        <title>Sphingobium sp. AR-3-1 isolated from Arctic soil.</title>
        <authorList>
            <person name="Dahal R.H."/>
            <person name="Chaudhary D.K."/>
        </authorList>
    </citation>
    <scope>NUCLEOTIDE SEQUENCE [LARGE SCALE GENOMIC DNA]</scope>
    <source>
        <strain evidence="2 3">AR-3-1</strain>
    </source>
</reference>
<accession>A0A7X9WY59</accession>
<dbReference type="Proteomes" id="UP000519023">
    <property type="component" value="Unassembled WGS sequence"/>
</dbReference>
<dbReference type="AlphaFoldDB" id="A0A7X9WY59"/>
<keyword evidence="3" id="KW-1185">Reference proteome</keyword>
<protein>
    <submittedName>
        <fullName evidence="2">Putative entry exclusion protein TrbK-alt</fullName>
    </submittedName>
</protein>
<keyword evidence="1" id="KW-0732">Signal</keyword>